<protein>
    <submittedName>
        <fullName evidence="2">Uncharacterized protein</fullName>
    </submittedName>
</protein>
<dbReference type="EMBL" id="JACHLC010000007">
    <property type="protein sequence ID" value="MBB6372550.1"/>
    <property type="molecule type" value="Genomic_DNA"/>
</dbReference>
<dbReference type="RefSeq" id="WP_184167076.1">
    <property type="nucleotide sequence ID" value="NZ_JACHLC010000007.1"/>
</dbReference>
<sequence length="232" mass="26726">MAKNLLIIDNENLDETIEELHKQARKKSIALNCYPLYIGLPDGNDVVDDNGKIDLKLVRKKFEENYGETRFHMVASDFALNDEIVDGIDIIKQFNNISNTLKAKKILYSSELEEIVQGYLNDHKKSKKNFDEAWDKFKTLIKIDIVDFAKREEVESKIISYIEKVVDDNNDFIIDNLLANGDLEFNGSMDIYRGYSLKEIADKIKDNDEQANAFKIKLIELAIAELIELKDV</sequence>
<gene>
    <name evidence="2" type="ORF">HNP36_003668</name>
</gene>
<evidence type="ECO:0000313" key="2">
    <source>
        <dbReference type="EMBL" id="MBB6372550.1"/>
    </source>
</evidence>
<dbReference type="Proteomes" id="UP000589738">
    <property type="component" value="Unassembled WGS sequence"/>
</dbReference>
<proteinExistence type="predicted"/>
<name>A0A841NH46_9FLAO</name>
<dbReference type="AlphaFoldDB" id="A0A841NH46"/>
<organism evidence="2 3">
    <name type="scientific">Chryseobacterium shigense</name>
    <dbReference type="NCBI Taxonomy" id="297244"/>
    <lineage>
        <taxon>Bacteria</taxon>
        <taxon>Pseudomonadati</taxon>
        <taxon>Bacteroidota</taxon>
        <taxon>Flavobacteriia</taxon>
        <taxon>Flavobacteriales</taxon>
        <taxon>Weeksellaceae</taxon>
        <taxon>Chryseobacterium group</taxon>
        <taxon>Chryseobacterium</taxon>
    </lineage>
</organism>
<keyword evidence="1" id="KW-0175">Coiled coil</keyword>
<reference evidence="2 3" key="1">
    <citation type="submission" date="2020-08" db="EMBL/GenBank/DDBJ databases">
        <title>Functional genomics of gut bacteria from endangered species of beetles.</title>
        <authorList>
            <person name="Carlos-Shanley C."/>
        </authorList>
    </citation>
    <scope>NUCLEOTIDE SEQUENCE [LARGE SCALE GENOMIC DNA]</scope>
    <source>
        <strain evidence="2 3">S00136</strain>
    </source>
</reference>
<comment type="caution">
    <text evidence="2">The sequence shown here is derived from an EMBL/GenBank/DDBJ whole genome shotgun (WGS) entry which is preliminary data.</text>
</comment>
<evidence type="ECO:0000256" key="1">
    <source>
        <dbReference type="SAM" id="Coils"/>
    </source>
</evidence>
<keyword evidence="3" id="KW-1185">Reference proteome</keyword>
<accession>A0A841NH46</accession>
<feature type="coiled-coil region" evidence="1">
    <location>
        <begin position="3"/>
        <end position="30"/>
    </location>
</feature>
<evidence type="ECO:0000313" key="3">
    <source>
        <dbReference type="Proteomes" id="UP000589738"/>
    </source>
</evidence>